<keyword evidence="6 7" id="KW-0012">Acyltransferase</keyword>
<dbReference type="InterPro" id="IPR039859">
    <property type="entry name" value="PFA4/ZDH16/20/ERF2-like"/>
</dbReference>
<feature type="domain" description="Palmitoyltransferase DHHC" evidence="8">
    <location>
        <begin position="91"/>
        <end position="224"/>
    </location>
</feature>
<feature type="transmembrane region" description="Helical" evidence="7">
    <location>
        <begin position="183"/>
        <end position="206"/>
    </location>
</feature>
<dbReference type="AlphaFoldDB" id="A0A6G0XMN4"/>
<dbReference type="GO" id="GO:0016020">
    <property type="term" value="C:membrane"/>
    <property type="evidence" value="ECO:0007669"/>
    <property type="project" value="UniProtKB-SubCell"/>
</dbReference>
<feature type="transmembrane region" description="Helical" evidence="7">
    <location>
        <begin position="47"/>
        <end position="72"/>
    </location>
</feature>
<dbReference type="InterPro" id="IPR001594">
    <property type="entry name" value="Palmitoyltrfase_DHHC"/>
</dbReference>
<evidence type="ECO:0000313" key="9">
    <source>
        <dbReference type="EMBL" id="KAF0741654.1"/>
    </source>
</evidence>
<evidence type="ECO:0000256" key="1">
    <source>
        <dbReference type="ARBA" id="ARBA00004141"/>
    </source>
</evidence>
<evidence type="ECO:0000256" key="6">
    <source>
        <dbReference type="ARBA" id="ARBA00023315"/>
    </source>
</evidence>
<dbReference type="Proteomes" id="UP000481153">
    <property type="component" value="Unassembled WGS sequence"/>
</dbReference>
<dbReference type="EMBL" id="VJMJ01000036">
    <property type="protein sequence ID" value="KAF0741654.1"/>
    <property type="molecule type" value="Genomic_DNA"/>
</dbReference>
<evidence type="ECO:0000256" key="2">
    <source>
        <dbReference type="ARBA" id="ARBA00022679"/>
    </source>
</evidence>
<keyword evidence="3 7" id="KW-0812">Transmembrane</keyword>
<protein>
    <recommendedName>
        <fullName evidence="7">Palmitoyltransferase</fullName>
        <ecNumber evidence="7">2.3.1.225</ecNumber>
    </recommendedName>
</protein>
<name>A0A6G0XMN4_9STRA</name>
<dbReference type="EC" id="2.3.1.225" evidence="7"/>
<sequence>MCSSSKWKSRPPIVRWFLPGLIALLIVWIYIGFALNPEGLGRLPVVYWLYYNVVITVMVVCLARCMLAKVIVDRTSPHMRGDASIELKYNGNKRFCRKCNVPKPDRTHHCRSCGSCIAKMDHHCVFLNKCIGLENYKFFILFLGWSALACLSTAYLIWEYLFSTSFRQLGIELISTGWSFTSYHLQIVAVFFASLCVGLALTVFFLMHVYLTLFNMTTLEYFEKHGTISFINYYNVGVVSNLHQVVGDWSIALLPIYPKHMTTLRRDGFPINHTIKLD</sequence>
<evidence type="ECO:0000259" key="8">
    <source>
        <dbReference type="Pfam" id="PF01529"/>
    </source>
</evidence>
<comment type="caution">
    <text evidence="9">The sequence shown here is derived from an EMBL/GenBank/DDBJ whole genome shotgun (WGS) entry which is preliminary data.</text>
</comment>
<evidence type="ECO:0000256" key="4">
    <source>
        <dbReference type="ARBA" id="ARBA00022989"/>
    </source>
</evidence>
<keyword evidence="2 7" id="KW-0808">Transferase</keyword>
<evidence type="ECO:0000256" key="7">
    <source>
        <dbReference type="RuleBase" id="RU079119"/>
    </source>
</evidence>
<dbReference type="VEuPathDB" id="FungiDB:AeMF1_017646"/>
<evidence type="ECO:0000256" key="5">
    <source>
        <dbReference type="ARBA" id="ARBA00023136"/>
    </source>
</evidence>
<dbReference type="GO" id="GO:0019706">
    <property type="term" value="F:protein-cysteine S-palmitoyltransferase activity"/>
    <property type="evidence" value="ECO:0007669"/>
    <property type="project" value="UniProtKB-EC"/>
</dbReference>
<comment type="domain">
    <text evidence="7">The DHHC domain is required for palmitoyltransferase activity.</text>
</comment>
<feature type="transmembrane region" description="Helical" evidence="7">
    <location>
        <begin position="138"/>
        <end position="158"/>
    </location>
</feature>
<evidence type="ECO:0000256" key="3">
    <source>
        <dbReference type="ARBA" id="ARBA00022692"/>
    </source>
</evidence>
<keyword evidence="5 7" id="KW-0472">Membrane</keyword>
<dbReference type="PROSITE" id="PS50216">
    <property type="entry name" value="DHHC"/>
    <property type="match status" value="1"/>
</dbReference>
<gene>
    <name evidence="9" type="ORF">Ae201684_003329</name>
</gene>
<comment type="catalytic activity">
    <reaction evidence="7">
        <text>L-cysteinyl-[protein] + hexadecanoyl-CoA = S-hexadecanoyl-L-cysteinyl-[protein] + CoA</text>
        <dbReference type="Rhea" id="RHEA:36683"/>
        <dbReference type="Rhea" id="RHEA-COMP:10131"/>
        <dbReference type="Rhea" id="RHEA-COMP:11032"/>
        <dbReference type="ChEBI" id="CHEBI:29950"/>
        <dbReference type="ChEBI" id="CHEBI:57287"/>
        <dbReference type="ChEBI" id="CHEBI:57379"/>
        <dbReference type="ChEBI" id="CHEBI:74151"/>
        <dbReference type="EC" id="2.3.1.225"/>
    </reaction>
</comment>
<keyword evidence="4 7" id="KW-1133">Transmembrane helix</keyword>
<feature type="transmembrane region" description="Helical" evidence="7">
    <location>
        <begin position="12"/>
        <end position="35"/>
    </location>
</feature>
<comment type="similarity">
    <text evidence="7">Belongs to the DHHC palmitoyltransferase family.</text>
</comment>
<reference evidence="9 10" key="1">
    <citation type="submission" date="2019-07" db="EMBL/GenBank/DDBJ databases">
        <title>Genomics analysis of Aphanomyces spp. identifies a new class of oomycete effector associated with host adaptation.</title>
        <authorList>
            <person name="Gaulin E."/>
        </authorList>
    </citation>
    <scope>NUCLEOTIDE SEQUENCE [LARGE SCALE GENOMIC DNA]</scope>
    <source>
        <strain evidence="9 10">ATCC 201684</strain>
    </source>
</reference>
<evidence type="ECO:0000313" key="10">
    <source>
        <dbReference type="Proteomes" id="UP000481153"/>
    </source>
</evidence>
<keyword evidence="10" id="KW-1185">Reference proteome</keyword>
<dbReference type="Pfam" id="PF01529">
    <property type="entry name" value="DHHC"/>
    <property type="match status" value="1"/>
</dbReference>
<accession>A0A6G0XMN4</accession>
<proteinExistence type="inferred from homology"/>
<comment type="subcellular location">
    <subcellularLocation>
        <location evidence="1">Membrane</location>
        <topology evidence="1">Multi-pass membrane protein</topology>
    </subcellularLocation>
</comment>
<dbReference type="PANTHER" id="PTHR12246">
    <property type="entry name" value="PALMITOYLTRANSFERASE ZDHHC16"/>
    <property type="match status" value="1"/>
</dbReference>
<organism evidence="9 10">
    <name type="scientific">Aphanomyces euteiches</name>
    <dbReference type="NCBI Taxonomy" id="100861"/>
    <lineage>
        <taxon>Eukaryota</taxon>
        <taxon>Sar</taxon>
        <taxon>Stramenopiles</taxon>
        <taxon>Oomycota</taxon>
        <taxon>Saprolegniomycetes</taxon>
        <taxon>Saprolegniales</taxon>
        <taxon>Verrucalvaceae</taxon>
        <taxon>Aphanomyces</taxon>
    </lineage>
</organism>